<keyword evidence="2" id="KW-1185">Reference proteome</keyword>
<dbReference type="STRING" id="111015.AXF14_08575"/>
<dbReference type="Proteomes" id="UP000065220">
    <property type="component" value="Chromosome"/>
</dbReference>
<accession>A0A0X8JF08</accession>
<dbReference type="AlphaFoldDB" id="A0A0X8JF08"/>
<evidence type="ECO:0000313" key="2">
    <source>
        <dbReference type="Proteomes" id="UP000065220"/>
    </source>
</evidence>
<gene>
    <name evidence="1" type="ORF">AXF14_08575</name>
</gene>
<dbReference type="RefSeq" id="WP_067942515.1">
    <property type="nucleotide sequence ID" value="NZ_CP014228.1"/>
</dbReference>
<sequence>MLDDAVLVVRRERVDPGLGRGLRAGDVLGRGGGATGCSGVGGRGRGGGLGADRVPGLLGGDWSGAVATAGAPLLVAVEVLVAAGAAVAVVGLGAGARLAAAEAASDASCEPQAPSGRARRVVAVRATVRARAVIVGEGMVVTSRSKWSGSHRPIQCDEVTG</sequence>
<dbReference type="EMBL" id="CP014228">
    <property type="protein sequence ID" value="AMD87630.1"/>
    <property type="molecule type" value="Genomic_DNA"/>
</dbReference>
<reference evidence="2" key="1">
    <citation type="submission" date="2016-02" db="EMBL/GenBank/DDBJ databases">
        <authorList>
            <person name="Holder M.E."/>
            <person name="Ajami N.J."/>
            <person name="Petrosino J.F."/>
        </authorList>
    </citation>
    <scope>NUCLEOTIDE SEQUENCE [LARGE SCALE GENOMIC DNA]</scope>
    <source>
        <strain evidence="2">CCUG 36733</strain>
    </source>
</reference>
<evidence type="ECO:0000313" key="1">
    <source>
        <dbReference type="EMBL" id="AMD87630.1"/>
    </source>
</evidence>
<protein>
    <submittedName>
        <fullName evidence="1">Uncharacterized protein</fullName>
    </submittedName>
</protein>
<dbReference type="KEGG" id="ard:AXF14_08575"/>
<proteinExistence type="predicted"/>
<organism evidence="1 2">
    <name type="scientific">Actinomyces radicidentis</name>
    <dbReference type="NCBI Taxonomy" id="111015"/>
    <lineage>
        <taxon>Bacteria</taxon>
        <taxon>Bacillati</taxon>
        <taxon>Actinomycetota</taxon>
        <taxon>Actinomycetes</taxon>
        <taxon>Actinomycetales</taxon>
        <taxon>Actinomycetaceae</taxon>
        <taxon>Actinomyces</taxon>
    </lineage>
</organism>
<name>A0A0X8JF08_ACTRD</name>